<dbReference type="AlphaFoldDB" id="B9WMW2"/>
<gene>
    <name evidence="5" type="ordered locus">Cd36_34780</name>
    <name evidence="6" type="ORF">CD36_34780</name>
</gene>
<evidence type="ECO:0000313" key="7">
    <source>
        <dbReference type="Proteomes" id="UP000002605"/>
    </source>
</evidence>
<dbReference type="RefSeq" id="XP_002422421.1">
    <property type="nucleotide sequence ID" value="XM_002422376.1"/>
</dbReference>
<dbReference type="Pfam" id="PF03221">
    <property type="entry name" value="HTH_Tnp_Tc5"/>
    <property type="match status" value="1"/>
</dbReference>
<dbReference type="SMART" id="SM00674">
    <property type="entry name" value="CENPB"/>
    <property type="match status" value="1"/>
</dbReference>
<accession>B9WMW2</accession>
<reference evidence="6 7" key="1">
    <citation type="journal article" date="2009" name="Genome Res.">
        <title>Comparative genomics of the fungal pathogens Candida dubliniensis and Candida albicans.</title>
        <authorList>
            <person name="Jackson A.P."/>
            <person name="Gamble J.A."/>
            <person name="Yeomans T."/>
            <person name="Moran G.P."/>
            <person name="Saunders D."/>
            <person name="Harris D."/>
            <person name="Aslett M."/>
            <person name="Barrell J.F."/>
            <person name="Butler G."/>
            <person name="Citiulo F."/>
            <person name="Coleman D.C."/>
            <person name="de Groot P.W.J."/>
            <person name="Goodwin T.J."/>
            <person name="Quail M.A."/>
            <person name="McQuillan J."/>
            <person name="Munro C.A."/>
            <person name="Pain A."/>
            <person name="Poulter R.T."/>
            <person name="Rajandream M.A."/>
            <person name="Renauld H."/>
            <person name="Spiering M.J."/>
            <person name="Tivey A."/>
            <person name="Gow N.A.R."/>
            <person name="Barrell B."/>
            <person name="Sullivan D.J."/>
            <person name="Berriman M."/>
        </authorList>
    </citation>
    <scope>NUCLEOTIDE SEQUENCE [LARGE SCALE GENOMIC DNA]</scope>
    <source>
        <strain evidence="7">CD36 / ATCC MYA-646 / CBS 7987 / NCPF 3949 / NRRL Y-17841</strain>
    </source>
</reference>
<dbReference type="CGD" id="CAL0000166103">
    <property type="gene designation" value="Cd36_34780"/>
</dbReference>
<keyword evidence="7" id="KW-1185">Reference proteome</keyword>
<evidence type="ECO:0000259" key="4">
    <source>
        <dbReference type="PROSITE" id="PS51253"/>
    </source>
</evidence>
<dbReference type="KEGG" id="cdu:CD36_34780"/>
<dbReference type="Proteomes" id="UP000002605">
    <property type="component" value="Chromosome R"/>
</dbReference>
<organism evidence="6 7">
    <name type="scientific">Candida dubliniensis (strain CD36 / ATCC MYA-646 / CBS 7987 / NCPF 3949 / NRRL Y-17841)</name>
    <name type="common">Yeast</name>
    <dbReference type="NCBI Taxonomy" id="573826"/>
    <lineage>
        <taxon>Eukaryota</taxon>
        <taxon>Fungi</taxon>
        <taxon>Dikarya</taxon>
        <taxon>Ascomycota</taxon>
        <taxon>Saccharomycotina</taxon>
        <taxon>Pichiomycetes</taxon>
        <taxon>Debaryomycetaceae</taxon>
        <taxon>Candida/Lodderomyces clade</taxon>
        <taxon>Candida</taxon>
    </lineage>
</organism>
<proteinExistence type="predicted"/>
<feature type="region of interest" description="Disordered" evidence="3">
    <location>
        <begin position="16"/>
        <end position="53"/>
    </location>
</feature>
<dbReference type="OrthoDB" id="5396311at2759"/>
<dbReference type="GeneID" id="8049455"/>
<dbReference type="PROSITE" id="PS51253">
    <property type="entry name" value="HTH_CENPB"/>
    <property type="match status" value="1"/>
</dbReference>
<evidence type="ECO:0000256" key="3">
    <source>
        <dbReference type="SAM" id="MobiDB-lite"/>
    </source>
</evidence>
<keyword evidence="1" id="KW-0238">DNA-binding</keyword>
<dbReference type="InterPro" id="IPR006600">
    <property type="entry name" value="HTH_CenpB_DNA-bd_dom"/>
</dbReference>
<feature type="domain" description="HTH CENPB-type" evidence="4">
    <location>
        <begin position="101"/>
        <end position="179"/>
    </location>
</feature>
<dbReference type="GO" id="GO:0003677">
    <property type="term" value="F:DNA binding"/>
    <property type="evidence" value="ECO:0007669"/>
    <property type="project" value="UniProtKB-KW"/>
</dbReference>
<keyword evidence="2" id="KW-0175">Coiled coil</keyword>
<dbReference type="VEuPathDB" id="FungiDB:CD36_34780"/>
<name>B9WMW2_CANDC</name>
<dbReference type="HOGENOM" id="CLU_026422_0_0_1"/>
<evidence type="ECO:0000313" key="5">
    <source>
        <dbReference type="CGD" id="CAL0000166103"/>
    </source>
</evidence>
<feature type="compositionally biased region" description="Pro residues" evidence="3">
    <location>
        <begin position="21"/>
        <end position="35"/>
    </location>
</feature>
<evidence type="ECO:0000313" key="6">
    <source>
        <dbReference type="EMBL" id="CAX40428.1"/>
    </source>
</evidence>
<dbReference type="EMBL" id="FM992695">
    <property type="protein sequence ID" value="CAX40428.1"/>
    <property type="molecule type" value="Genomic_DNA"/>
</dbReference>
<evidence type="ECO:0000256" key="1">
    <source>
        <dbReference type="ARBA" id="ARBA00023125"/>
    </source>
</evidence>
<feature type="coiled-coil region" evidence="2">
    <location>
        <begin position="472"/>
        <end position="499"/>
    </location>
</feature>
<protein>
    <submittedName>
        <fullName evidence="6">Cirt 1 transposase, putative</fullName>
    </submittedName>
</protein>
<dbReference type="InterPro" id="IPR004875">
    <property type="entry name" value="DDE_SF_endonuclease_dom"/>
</dbReference>
<dbReference type="Pfam" id="PF03184">
    <property type="entry name" value="DDE_1"/>
    <property type="match status" value="1"/>
</dbReference>
<evidence type="ECO:0000256" key="2">
    <source>
        <dbReference type="SAM" id="Coils"/>
    </source>
</evidence>
<sequence>MVNFLFFLSNMFANQETREQPPQPPAAPGPEPAPGPSASVAAAEPSPPPQDEDDAHEYRIKLALNDLNTGKLSNINDAICKYNVSYEALNSRLNGEVLQNKASASGRVFSQYQEDHIVNWILESYHAGYPRSKNDVREYVEIFLSLSKQRKENNQESPRGFDYSWIKRLQERHPNLPIVDKGKSSIQKIIGPTIPSVGKFIQEFNNNVSQYQIPQGNIFNYDETIYSLDNNPIEYSISNLVMSGYKNKANIPTPPTIEDLPPNKCTIIECTSATGEVMHPGFIFNKNHLEIDCGWIYDDRPKWIYALSSDGHSKGILFIQWLLNIFIPYLKSKYINGKCILLMHEQEWFKEIANQVEQICYQHGIILIFLPIYSHHIIPVFKISSTNGSIRLDHTKLTRLNNRYFGNNVIINKNSPPTATDTISMHQKFFVHKYWQARAINLTRNNIVYNWETSGFYPINPIELLNPSEYIYEQINKDSIEYNQRITEIQKQVQKLEEKHEPPMTKWSKSQLLEYIQDRKYKEKLIHENWVTFTGSTYYKLIHLDDYKNNLYH</sequence>